<dbReference type="InterPro" id="IPR019734">
    <property type="entry name" value="TPR_rpt"/>
</dbReference>
<feature type="domain" description="Bacterial transcriptional activator" evidence="1">
    <location>
        <begin position="862"/>
        <end position="1000"/>
    </location>
</feature>
<dbReference type="InterPro" id="IPR051677">
    <property type="entry name" value="AfsR-DnrI-RedD_regulator"/>
</dbReference>
<accession>A0A8J3Q5G4</accession>
<dbReference type="GO" id="GO:0006355">
    <property type="term" value="P:regulation of DNA-templated transcription"/>
    <property type="evidence" value="ECO:0007669"/>
    <property type="project" value="InterPro"/>
</dbReference>
<proteinExistence type="predicted"/>
<dbReference type="EMBL" id="BONY01000009">
    <property type="protein sequence ID" value="GIH03754.1"/>
    <property type="molecule type" value="Genomic_DNA"/>
</dbReference>
<dbReference type="Gene3D" id="1.25.40.10">
    <property type="entry name" value="Tetratricopeptide repeat domain"/>
    <property type="match status" value="3"/>
</dbReference>
<name>A0A8J3Q5G4_9ACTN</name>
<dbReference type="SMART" id="SM01043">
    <property type="entry name" value="BTAD"/>
    <property type="match status" value="1"/>
</dbReference>
<keyword evidence="3" id="KW-1185">Reference proteome</keyword>
<evidence type="ECO:0000313" key="2">
    <source>
        <dbReference type="EMBL" id="GIH03754.1"/>
    </source>
</evidence>
<dbReference type="SUPFAM" id="SSF48452">
    <property type="entry name" value="TPR-like"/>
    <property type="match status" value="3"/>
</dbReference>
<dbReference type="InterPro" id="IPR016032">
    <property type="entry name" value="Sig_transdc_resp-reg_C-effctor"/>
</dbReference>
<evidence type="ECO:0000313" key="3">
    <source>
        <dbReference type="Proteomes" id="UP000612899"/>
    </source>
</evidence>
<dbReference type="InterPro" id="IPR005158">
    <property type="entry name" value="BTAD"/>
</dbReference>
<dbReference type="InterPro" id="IPR011990">
    <property type="entry name" value="TPR-like_helical_dom_sf"/>
</dbReference>
<sequence>MVADPFAGRVTVVLGAAGYGKTTAVRAWLGDRQANWFRGQDLSGLGFATGERITVIDDMHLANAAPPRPAPQRSRLVLIARRPLSAAVLRWAASPPAELGPAALVLSQAQIERVLLRRYRIENQAIAASLHRVTCGWPALAQLLTDALDPALISTTSSISEDDLLAALVSPGTRVADYVSAEVLGDLPDPARRLLTDAAHLGSISADLAVGLGHRRPEAVIGALARLGILHPPSPGHRWYKPVAVVAAVARAASGRPSPRRRQRVLATAADWHLRHDRPADALALRVAAADHAASAALLIERGPVMLAGGSAADVVSAIRQLPPQHCDEQTDLLLAEALQLTGESAAAIAVYERLADGRCALPAALAWRFGVAVYLWGNPRDAVGVFDRGILTDETTADEALLLAWMAAAHRLAGDMDKCQDHAVRAHRAATASGSARAAVSAHVALALAADLAGDPAALQAHYAQALALAEPAGDVVQAIRIRANLAVALEREARYGDALEMVRPAVALAQRAGHGSLLAMARNNEATLLHRLGRLDEAAQMYQQSIEAYQRINSLKVAYPLGGLGDLHRERGRLSEARAAYEESLRASTAHGNRQATVPALCGLARTVAAEDPALAAQLARQATEHASGPVTTTALLACGHAALGRGEAAEARRLALAAADSASQHRDRAGLAESLELRASATVDQRERRQCLSEALVIWRGASAGLDADRVRVALGRLPAARSEEALDARLAAGRLAAAGVLLPAALVDSAHVVIRTFGSLGVLVDGEPAPVWQSRKAYDLLRILIAGRGRPVARDELIDLLWGREAASAGDAKKINHRLAVALSTVRGVLDPGRRSPPDHFVSAGPTNIWLNLDRMSVDVESFLTDARHGLRLCAQGAADDARIVLAAVEQAYSAEVFADEPYDTWAQPLRDEVRATYLNVLRTLARLARHAGEVDEATVHLRRIIADEPYDEQAHRDLLDTLVDAGRHGEARRAYDRYVEAMTDIGVPPPDRAILLNRL</sequence>
<dbReference type="SMART" id="SM00028">
    <property type="entry name" value="TPR"/>
    <property type="match status" value="4"/>
</dbReference>
<dbReference type="InterPro" id="IPR036388">
    <property type="entry name" value="WH-like_DNA-bd_sf"/>
</dbReference>
<dbReference type="Pfam" id="PF03704">
    <property type="entry name" value="BTAD"/>
    <property type="match status" value="1"/>
</dbReference>
<dbReference type="RefSeq" id="WP_203907662.1">
    <property type="nucleotide sequence ID" value="NZ_BONY01000009.1"/>
</dbReference>
<dbReference type="GO" id="GO:0003677">
    <property type="term" value="F:DNA binding"/>
    <property type="evidence" value="ECO:0007669"/>
    <property type="project" value="InterPro"/>
</dbReference>
<gene>
    <name evidence="2" type="ORF">Rhe02_18210</name>
</gene>
<dbReference type="SUPFAM" id="SSF46894">
    <property type="entry name" value="C-terminal effector domain of the bipartite response regulators"/>
    <property type="match status" value="1"/>
</dbReference>
<protein>
    <recommendedName>
        <fullName evidence="1">Bacterial transcriptional activator domain-containing protein</fullName>
    </recommendedName>
</protein>
<dbReference type="PANTHER" id="PTHR35807:SF2">
    <property type="entry name" value="TRANSCRIPTIONAL ACTIVATOR DOMAIN"/>
    <property type="match status" value="1"/>
</dbReference>
<dbReference type="Proteomes" id="UP000612899">
    <property type="component" value="Unassembled WGS sequence"/>
</dbReference>
<dbReference type="Pfam" id="PF13424">
    <property type="entry name" value="TPR_12"/>
    <property type="match status" value="1"/>
</dbReference>
<dbReference type="PANTHER" id="PTHR35807">
    <property type="entry name" value="TRANSCRIPTIONAL REGULATOR REDD-RELATED"/>
    <property type="match status" value="1"/>
</dbReference>
<evidence type="ECO:0000259" key="1">
    <source>
        <dbReference type="SMART" id="SM01043"/>
    </source>
</evidence>
<comment type="caution">
    <text evidence="2">The sequence shown here is derived from an EMBL/GenBank/DDBJ whole genome shotgun (WGS) entry which is preliminary data.</text>
</comment>
<reference evidence="2" key="1">
    <citation type="submission" date="2021-01" db="EMBL/GenBank/DDBJ databases">
        <title>Whole genome shotgun sequence of Rhizocola hellebori NBRC 109834.</title>
        <authorList>
            <person name="Komaki H."/>
            <person name="Tamura T."/>
        </authorList>
    </citation>
    <scope>NUCLEOTIDE SEQUENCE</scope>
    <source>
        <strain evidence="2">NBRC 109834</strain>
    </source>
</reference>
<dbReference type="AlphaFoldDB" id="A0A8J3Q5G4"/>
<dbReference type="Gene3D" id="1.10.10.10">
    <property type="entry name" value="Winged helix-like DNA-binding domain superfamily/Winged helix DNA-binding domain"/>
    <property type="match status" value="1"/>
</dbReference>
<organism evidence="2 3">
    <name type="scientific">Rhizocola hellebori</name>
    <dbReference type="NCBI Taxonomy" id="1392758"/>
    <lineage>
        <taxon>Bacteria</taxon>
        <taxon>Bacillati</taxon>
        <taxon>Actinomycetota</taxon>
        <taxon>Actinomycetes</taxon>
        <taxon>Micromonosporales</taxon>
        <taxon>Micromonosporaceae</taxon>
        <taxon>Rhizocola</taxon>
    </lineage>
</organism>